<sequence>MTRPSVVAFKQVLLSPSIWLIGFSNSVPSSFEAAKTMLLNRLKTGLADSWKLSMPE</sequence>
<reference evidence="1" key="1">
    <citation type="submission" date="2009-11" db="EMBL/GenBank/DDBJ databases">
        <authorList>
            <consortium name="The Broad Institute Genome Sequencing Platform"/>
            <person name="Ward D."/>
            <person name="Feldgarden M."/>
            <person name="Earl A."/>
            <person name="Young S.K."/>
            <person name="Zeng Q."/>
            <person name="Koehrsen M."/>
            <person name="Alvarado L."/>
            <person name="Berlin A."/>
            <person name="Bochicchio J."/>
            <person name="Borenstein D."/>
            <person name="Chapman S.B."/>
            <person name="Chen Z."/>
            <person name="Engels R."/>
            <person name="Freedman E."/>
            <person name="Gellesch M."/>
            <person name="Goldberg J."/>
            <person name="Griggs A."/>
            <person name="Gujja S."/>
            <person name="Heilman E."/>
            <person name="Heiman D."/>
            <person name="Hepburn T."/>
            <person name="Howarth C."/>
            <person name="Jen D."/>
            <person name="Larson L."/>
            <person name="Lewis B."/>
            <person name="Mehta T."/>
            <person name="Park D."/>
            <person name="Pearson M."/>
            <person name="Roberts A."/>
            <person name="Saif S."/>
            <person name="Shea T."/>
            <person name="Shenoy N."/>
            <person name="Sisk P."/>
            <person name="Stolte C."/>
            <person name="Sykes S."/>
            <person name="Thomson T."/>
            <person name="Walk T."/>
            <person name="White J."/>
            <person name="Yandava C."/>
            <person name="Izard J."/>
            <person name="Baranova O.V."/>
            <person name="Blanton J.M."/>
            <person name="Tanner A.C."/>
            <person name="Dewhirst F.E."/>
            <person name="Haas B."/>
            <person name="Nusbaum C."/>
            <person name="Birren B."/>
        </authorList>
    </citation>
    <scope>NUCLEOTIDE SEQUENCE [LARGE SCALE GENOMIC DNA]</scope>
    <source>
        <strain evidence="1">1-1 BBBD Race 1</strain>
    </source>
</reference>
<evidence type="ECO:0000313" key="1">
    <source>
        <dbReference type="EMBL" id="OAW00099.1"/>
    </source>
</evidence>
<organism evidence="1">
    <name type="scientific">Puccinia triticina (isolate 1-1 / race 1 (BBBD))</name>
    <name type="common">Brown leaf rust fungus</name>
    <dbReference type="NCBI Taxonomy" id="630390"/>
    <lineage>
        <taxon>Eukaryota</taxon>
        <taxon>Fungi</taxon>
        <taxon>Dikarya</taxon>
        <taxon>Basidiomycota</taxon>
        <taxon>Pucciniomycotina</taxon>
        <taxon>Pucciniomycetes</taxon>
        <taxon>Pucciniales</taxon>
        <taxon>Pucciniaceae</taxon>
        <taxon>Puccinia</taxon>
    </lineage>
</organism>
<dbReference type="Proteomes" id="UP000005240">
    <property type="component" value="Unassembled WGS sequence"/>
</dbReference>
<gene>
    <name evidence="1" type="ORF">PTTG_25164</name>
</gene>
<protein>
    <submittedName>
        <fullName evidence="1 2">Uncharacterized protein</fullName>
    </submittedName>
</protein>
<reference evidence="2" key="4">
    <citation type="submission" date="2025-05" db="UniProtKB">
        <authorList>
            <consortium name="EnsemblFungi"/>
        </authorList>
    </citation>
    <scope>IDENTIFICATION</scope>
    <source>
        <strain evidence="2">isolate 1-1 / race 1 (BBBD)</strain>
    </source>
</reference>
<dbReference type="EnsemblFungi" id="PTTG_25164-t43_1">
    <property type="protein sequence ID" value="PTTG_25164-t43_1-p1"/>
    <property type="gene ID" value="PTTG_25164"/>
</dbReference>
<keyword evidence="3" id="KW-1185">Reference proteome</keyword>
<accession>A0A180H616</accession>
<name>A0A180H616_PUCT1</name>
<proteinExistence type="predicted"/>
<evidence type="ECO:0000313" key="3">
    <source>
        <dbReference type="Proteomes" id="UP000005240"/>
    </source>
</evidence>
<evidence type="ECO:0000313" key="2">
    <source>
        <dbReference type="EnsemblFungi" id="PTTG_25164-t43_1-p1"/>
    </source>
</evidence>
<dbReference type="VEuPathDB" id="FungiDB:PTTG_25164"/>
<reference evidence="2 3" key="3">
    <citation type="journal article" date="2017" name="G3 (Bethesda)">
        <title>Comparative analysis highlights variable genome content of wheat rusts and divergence of the mating loci.</title>
        <authorList>
            <person name="Cuomo C.A."/>
            <person name="Bakkeren G."/>
            <person name="Khalil H.B."/>
            <person name="Panwar V."/>
            <person name="Joly D."/>
            <person name="Linning R."/>
            <person name="Sakthikumar S."/>
            <person name="Song X."/>
            <person name="Adiconis X."/>
            <person name="Fan L."/>
            <person name="Goldberg J.M."/>
            <person name="Levin J.Z."/>
            <person name="Young S."/>
            <person name="Zeng Q."/>
            <person name="Anikster Y."/>
            <person name="Bruce M."/>
            <person name="Wang M."/>
            <person name="Yin C."/>
            <person name="McCallum B."/>
            <person name="Szabo L.J."/>
            <person name="Hulbert S."/>
            <person name="Chen X."/>
            <person name="Fellers J.P."/>
        </authorList>
    </citation>
    <scope>NUCLEOTIDE SEQUENCE</scope>
    <source>
        <strain evidence="3">Isolate 1-1 / race 1 (BBBD)</strain>
        <strain evidence="2">isolate 1-1 / race 1 (BBBD)</strain>
    </source>
</reference>
<dbReference type="AlphaFoldDB" id="A0A180H616"/>
<dbReference type="EMBL" id="ADAS02000001">
    <property type="protein sequence ID" value="OAW00099.1"/>
    <property type="molecule type" value="Genomic_DNA"/>
</dbReference>
<reference evidence="1" key="2">
    <citation type="submission" date="2016-05" db="EMBL/GenBank/DDBJ databases">
        <title>Comparative analysis highlights variable genome content of wheat rusts and divergence of the mating loci.</title>
        <authorList>
            <person name="Cuomo C.A."/>
            <person name="Bakkeren G."/>
            <person name="Szabo L."/>
            <person name="Khalil H."/>
            <person name="Joly D."/>
            <person name="Goldberg J."/>
            <person name="Young S."/>
            <person name="Zeng Q."/>
            <person name="Fellers J."/>
        </authorList>
    </citation>
    <scope>NUCLEOTIDE SEQUENCE [LARGE SCALE GENOMIC DNA]</scope>
    <source>
        <strain evidence="1">1-1 BBBD Race 1</strain>
    </source>
</reference>